<feature type="region of interest" description="Disordered" evidence="2">
    <location>
        <begin position="1"/>
        <end position="48"/>
    </location>
</feature>
<gene>
    <name evidence="4" type="ordered locus">AXX17_At4g00160</name>
</gene>
<accession>A0A178V4N3</accession>
<dbReference type="AlphaFoldDB" id="A0A178V4N3"/>
<comment type="similarity">
    <text evidence="1">Belongs to the GeBP family.</text>
</comment>
<evidence type="ECO:0000256" key="1">
    <source>
        <dbReference type="ARBA" id="ARBA00010820"/>
    </source>
</evidence>
<sequence>MPVVTKPIPETSANVPETSTAKRPLKEAAPEAIKKQKTSEVEHVKKSTTNDEVKKIAGEDAKKMLFQRLFSEADEIALLQGLIDFTSTKGDPYEDIDAFCIYVKKLIEFDATKNQIVTKLQRLKKKFNNAVKNARKKGQTEDEVEYAKESEKKRFDLSIMIWGSNGVLVAGKSSKKKVAPKEMKPEETDAKVVNEGLSIGREMVPFGSSCGLDESKLTAGWENVEDGAEKREVEEKWKKFKDKQFELLYQRSVLMNKTEAMMFKAES</sequence>
<dbReference type="EMBL" id="LUHQ01000004">
    <property type="protein sequence ID" value="OAP00774.1"/>
    <property type="molecule type" value="Genomic_DNA"/>
</dbReference>
<dbReference type="ExpressionAtlas" id="A0A178V4N3">
    <property type="expression patterns" value="baseline and differential"/>
</dbReference>
<feature type="compositionally biased region" description="Polar residues" evidence="2">
    <location>
        <begin position="11"/>
        <end position="21"/>
    </location>
</feature>
<organism evidence="4 5">
    <name type="scientific">Arabidopsis thaliana</name>
    <name type="common">Mouse-ear cress</name>
    <dbReference type="NCBI Taxonomy" id="3702"/>
    <lineage>
        <taxon>Eukaryota</taxon>
        <taxon>Viridiplantae</taxon>
        <taxon>Streptophyta</taxon>
        <taxon>Embryophyta</taxon>
        <taxon>Tracheophyta</taxon>
        <taxon>Spermatophyta</taxon>
        <taxon>Magnoliopsida</taxon>
        <taxon>eudicotyledons</taxon>
        <taxon>Gunneridae</taxon>
        <taxon>Pentapetalae</taxon>
        <taxon>rosids</taxon>
        <taxon>malvids</taxon>
        <taxon>Brassicales</taxon>
        <taxon>Brassicaceae</taxon>
        <taxon>Camelineae</taxon>
        <taxon>Arabidopsis</taxon>
    </lineage>
</organism>
<dbReference type="InterPro" id="IPR007592">
    <property type="entry name" value="GEBP"/>
</dbReference>
<dbReference type="GO" id="GO:0006355">
    <property type="term" value="P:regulation of DNA-templated transcription"/>
    <property type="evidence" value="ECO:0007669"/>
    <property type="project" value="InterPro"/>
</dbReference>
<evidence type="ECO:0000313" key="4">
    <source>
        <dbReference type="EMBL" id="OAP00774.1"/>
    </source>
</evidence>
<dbReference type="PANTHER" id="PTHR31662">
    <property type="entry name" value="BNAANNG10740D PROTEIN-RELATED"/>
    <property type="match status" value="1"/>
</dbReference>
<feature type="compositionally biased region" description="Basic and acidic residues" evidence="2">
    <location>
        <begin position="24"/>
        <end position="48"/>
    </location>
</feature>
<dbReference type="PANTHER" id="PTHR31662:SF51">
    <property type="entry name" value="GLABROUS1 ENHANCER-BINDING PROTEIN-LIKE"/>
    <property type="match status" value="1"/>
</dbReference>
<reference evidence="5" key="1">
    <citation type="journal article" date="2016" name="Proc. Natl. Acad. Sci. U.S.A.">
        <title>Chromosome-level assembly of Arabidopsis thaliana Ler reveals the extent of translocation and inversion polymorphisms.</title>
        <authorList>
            <person name="Zapata L."/>
            <person name="Ding J."/>
            <person name="Willing E.M."/>
            <person name="Hartwig B."/>
            <person name="Bezdan D."/>
            <person name="Jiao W.B."/>
            <person name="Patel V."/>
            <person name="Velikkakam James G."/>
            <person name="Koornneef M."/>
            <person name="Ossowski S."/>
            <person name="Schneeberger K."/>
        </authorList>
    </citation>
    <scope>NUCLEOTIDE SEQUENCE [LARGE SCALE GENOMIC DNA]</scope>
    <source>
        <strain evidence="5">cv. Landsberg erecta</strain>
    </source>
</reference>
<evidence type="ECO:0000259" key="3">
    <source>
        <dbReference type="Pfam" id="PF04504"/>
    </source>
</evidence>
<dbReference type="Proteomes" id="UP000078284">
    <property type="component" value="Chromosome 4"/>
</dbReference>
<feature type="domain" description="Glabrous enhancer-binding protein-like DBD" evidence="3">
    <location>
        <begin position="66"/>
        <end position="163"/>
    </location>
</feature>
<comment type="caution">
    <text evidence="4">The sequence shown here is derived from an EMBL/GenBank/DDBJ whole genome shotgun (WGS) entry which is preliminary data.</text>
</comment>
<dbReference type="InterPro" id="IPR053932">
    <property type="entry name" value="GeBP-like_DBD"/>
</dbReference>
<evidence type="ECO:0000313" key="5">
    <source>
        <dbReference type="Proteomes" id="UP000078284"/>
    </source>
</evidence>
<name>A0A178V4N3_ARATH</name>
<protein>
    <recommendedName>
        <fullName evidence="3">Glabrous enhancer-binding protein-like DBD domain-containing protein</fullName>
    </recommendedName>
</protein>
<evidence type="ECO:0000256" key="2">
    <source>
        <dbReference type="SAM" id="MobiDB-lite"/>
    </source>
</evidence>
<dbReference type="Pfam" id="PF04504">
    <property type="entry name" value="GeBP-like_DBD"/>
    <property type="match status" value="1"/>
</dbReference>
<proteinExistence type="inferred from homology"/>